<sequence length="226" mass="27057">MENNIFPLKKYKNYTYKQVLDKNDTKYFKYLINNFKFLFEDIYDFYVYLRDNNKLVNEINKCINIKILIDTETTGFSNNDLIVQIAYIVFNEYEIIKTFNQIIKINTLFKIKNSFIHGINNLICEKNGICIIDALNRLNNDIKYCNSIIGHNTIFDIRMLKNEYLRNKIDCTNFISKKIEDTMTIYGKRIKLGELYFKLFNNHMENAHNAIYDVLATYKIYNKLIN</sequence>
<dbReference type="InterPro" id="IPR012337">
    <property type="entry name" value="RNaseH-like_sf"/>
</dbReference>
<dbReference type="PANTHER" id="PTHR30231">
    <property type="entry name" value="DNA POLYMERASE III SUBUNIT EPSILON"/>
    <property type="match status" value="1"/>
</dbReference>
<organism evidence="2">
    <name type="scientific">viral metagenome</name>
    <dbReference type="NCBI Taxonomy" id="1070528"/>
    <lineage>
        <taxon>unclassified sequences</taxon>
        <taxon>metagenomes</taxon>
        <taxon>organismal metagenomes</taxon>
    </lineage>
</organism>
<dbReference type="AlphaFoldDB" id="A0A6C0GZA9"/>
<evidence type="ECO:0000259" key="1">
    <source>
        <dbReference type="SMART" id="SM00479"/>
    </source>
</evidence>
<dbReference type="InterPro" id="IPR013520">
    <property type="entry name" value="Ribonucl_H"/>
</dbReference>
<dbReference type="GO" id="GO:0008408">
    <property type="term" value="F:3'-5' exonuclease activity"/>
    <property type="evidence" value="ECO:0007669"/>
    <property type="project" value="TreeGrafter"/>
</dbReference>
<dbReference type="Gene3D" id="3.30.420.10">
    <property type="entry name" value="Ribonuclease H-like superfamily/Ribonuclease H"/>
    <property type="match status" value="1"/>
</dbReference>
<dbReference type="PANTHER" id="PTHR30231:SF41">
    <property type="entry name" value="DNA POLYMERASE III SUBUNIT EPSILON"/>
    <property type="match status" value="1"/>
</dbReference>
<dbReference type="GO" id="GO:0003676">
    <property type="term" value="F:nucleic acid binding"/>
    <property type="evidence" value="ECO:0007669"/>
    <property type="project" value="InterPro"/>
</dbReference>
<dbReference type="CDD" id="cd06127">
    <property type="entry name" value="DEDDh"/>
    <property type="match status" value="1"/>
</dbReference>
<dbReference type="SMART" id="SM00479">
    <property type="entry name" value="EXOIII"/>
    <property type="match status" value="1"/>
</dbReference>
<dbReference type="SUPFAM" id="SSF53098">
    <property type="entry name" value="Ribonuclease H-like"/>
    <property type="match status" value="1"/>
</dbReference>
<feature type="domain" description="Exonuclease" evidence="1">
    <location>
        <begin position="67"/>
        <end position="226"/>
    </location>
</feature>
<protein>
    <recommendedName>
        <fullName evidence="1">Exonuclease domain-containing protein</fullName>
    </recommendedName>
</protein>
<evidence type="ECO:0000313" key="2">
    <source>
        <dbReference type="EMBL" id="QHT73638.1"/>
    </source>
</evidence>
<dbReference type="Pfam" id="PF00929">
    <property type="entry name" value="RNase_T"/>
    <property type="match status" value="1"/>
</dbReference>
<dbReference type="InterPro" id="IPR036397">
    <property type="entry name" value="RNaseH_sf"/>
</dbReference>
<dbReference type="GO" id="GO:0005829">
    <property type="term" value="C:cytosol"/>
    <property type="evidence" value="ECO:0007669"/>
    <property type="project" value="TreeGrafter"/>
</dbReference>
<proteinExistence type="predicted"/>
<name>A0A6C0GZA9_9ZZZZ</name>
<accession>A0A6C0GZA9</accession>
<dbReference type="GO" id="GO:0045004">
    <property type="term" value="P:DNA replication proofreading"/>
    <property type="evidence" value="ECO:0007669"/>
    <property type="project" value="TreeGrafter"/>
</dbReference>
<dbReference type="EMBL" id="MN739831">
    <property type="protein sequence ID" value="QHT73638.1"/>
    <property type="molecule type" value="Genomic_DNA"/>
</dbReference>
<reference evidence="2" key="1">
    <citation type="journal article" date="2020" name="Nature">
        <title>Giant virus diversity and host interactions through global metagenomics.</title>
        <authorList>
            <person name="Schulz F."/>
            <person name="Roux S."/>
            <person name="Paez-Espino D."/>
            <person name="Jungbluth S."/>
            <person name="Walsh D.A."/>
            <person name="Denef V.J."/>
            <person name="McMahon K.D."/>
            <person name="Konstantinidis K.T."/>
            <person name="Eloe-Fadrosh E.A."/>
            <person name="Kyrpides N.C."/>
            <person name="Woyke T."/>
        </authorList>
    </citation>
    <scope>NUCLEOTIDE SEQUENCE</scope>
    <source>
        <strain evidence="2">GVMAG-M-3300023179-4</strain>
    </source>
</reference>